<keyword evidence="1" id="KW-1133">Transmembrane helix</keyword>
<organism evidence="2">
    <name type="scientific">Sipha flava</name>
    <name type="common">yellow sugarcane aphid</name>
    <dbReference type="NCBI Taxonomy" id="143950"/>
    <lineage>
        <taxon>Eukaryota</taxon>
        <taxon>Metazoa</taxon>
        <taxon>Ecdysozoa</taxon>
        <taxon>Arthropoda</taxon>
        <taxon>Hexapoda</taxon>
        <taxon>Insecta</taxon>
        <taxon>Pterygota</taxon>
        <taxon>Neoptera</taxon>
        <taxon>Paraneoptera</taxon>
        <taxon>Hemiptera</taxon>
        <taxon>Sternorrhyncha</taxon>
        <taxon>Aphidomorpha</taxon>
        <taxon>Aphidoidea</taxon>
        <taxon>Aphididae</taxon>
        <taxon>Sipha</taxon>
    </lineage>
</organism>
<feature type="transmembrane region" description="Helical" evidence="1">
    <location>
        <begin position="35"/>
        <end position="53"/>
    </location>
</feature>
<dbReference type="EMBL" id="GGMS01006014">
    <property type="protein sequence ID" value="MBY75217.1"/>
    <property type="molecule type" value="Transcribed_RNA"/>
</dbReference>
<gene>
    <name evidence="2" type="ORF">g.118696</name>
</gene>
<reference evidence="2" key="1">
    <citation type="submission" date="2018-04" db="EMBL/GenBank/DDBJ databases">
        <title>Transcriptome assembly of Sipha flava.</title>
        <authorList>
            <person name="Scully E.D."/>
            <person name="Geib S.M."/>
            <person name="Palmer N.A."/>
            <person name="Koch K."/>
            <person name="Bradshaw J."/>
            <person name="Heng-Moss T."/>
            <person name="Sarath G."/>
        </authorList>
    </citation>
    <scope>NUCLEOTIDE SEQUENCE</scope>
</reference>
<proteinExistence type="predicted"/>
<dbReference type="AlphaFoldDB" id="A0A2S2QBW2"/>
<feature type="transmembrane region" description="Helical" evidence="1">
    <location>
        <begin position="73"/>
        <end position="92"/>
    </location>
</feature>
<sequence length="103" mass="11537">MSSFNRDILVVCRDVGTKSLDNGDNPNISGRMTTLNTMCVCVCVCVCVCMNMYAKERILNSISCGIRRKEKIIIATTMITVITSCSLLFEIMRSKKSRSWPES</sequence>
<evidence type="ECO:0000313" key="2">
    <source>
        <dbReference type="EMBL" id="MBY75217.1"/>
    </source>
</evidence>
<keyword evidence="1" id="KW-0812">Transmembrane</keyword>
<keyword evidence="1" id="KW-0472">Membrane</keyword>
<accession>A0A2S2QBW2</accession>
<protein>
    <submittedName>
        <fullName evidence="2">Uncharacterized protein</fullName>
    </submittedName>
</protein>
<evidence type="ECO:0000256" key="1">
    <source>
        <dbReference type="SAM" id="Phobius"/>
    </source>
</evidence>
<name>A0A2S2QBW2_9HEMI</name>